<name>A0ABC9DR56_9POAL</name>
<keyword evidence="1" id="KW-1133">Transmembrane helix</keyword>
<evidence type="ECO:0000256" key="1">
    <source>
        <dbReference type="SAM" id="Phobius"/>
    </source>
</evidence>
<keyword evidence="4" id="KW-1185">Reference proteome</keyword>
<dbReference type="EMBL" id="OZ075144">
    <property type="protein sequence ID" value="CAL5044006.1"/>
    <property type="molecule type" value="Genomic_DNA"/>
</dbReference>
<gene>
    <name evidence="3" type="ORF">URODEC1_LOCUS88040</name>
</gene>
<organism evidence="3 4">
    <name type="scientific">Urochloa decumbens</name>
    <dbReference type="NCBI Taxonomy" id="240449"/>
    <lineage>
        <taxon>Eukaryota</taxon>
        <taxon>Viridiplantae</taxon>
        <taxon>Streptophyta</taxon>
        <taxon>Embryophyta</taxon>
        <taxon>Tracheophyta</taxon>
        <taxon>Spermatophyta</taxon>
        <taxon>Magnoliopsida</taxon>
        <taxon>Liliopsida</taxon>
        <taxon>Poales</taxon>
        <taxon>Poaceae</taxon>
        <taxon>PACMAD clade</taxon>
        <taxon>Panicoideae</taxon>
        <taxon>Panicodae</taxon>
        <taxon>Paniceae</taxon>
        <taxon>Melinidinae</taxon>
        <taxon>Urochloa</taxon>
    </lineage>
</organism>
<feature type="transmembrane region" description="Helical" evidence="1">
    <location>
        <begin position="42"/>
        <end position="67"/>
    </location>
</feature>
<feature type="transmembrane region" description="Helical" evidence="1">
    <location>
        <begin position="79"/>
        <end position="100"/>
    </location>
</feature>
<reference evidence="3" key="1">
    <citation type="submission" date="2024-10" db="EMBL/GenBank/DDBJ databases">
        <authorList>
            <person name="Ryan C."/>
        </authorList>
    </citation>
    <scope>NUCLEOTIDE SEQUENCE [LARGE SCALE GENOMIC DNA]</scope>
</reference>
<keyword evidence="2" id="KW-0732">Signal</keyword>
<evidence type="ECO:0000313" key="3">
    <source>
        <dbReference type="EMBL" id="CAL5044006.1"/>
    </source>
</evidence>
<evidence type="ECO:0000313" key="4">
    <source>
        <dbReference type="Proteomes" id="UP001497457"/>
    </source>
</evidence>
<accession>A0ABC9DR56</accession>
<keyword evidence="1" id="KW-0472">Membrane</keyword>
<feature type="chain" id="PRO_5044813718" evidence="2">
    <location>
        <begin position="19"/>
        <end position="103"/>
    </location>
</feature>
<keyword evidence="1" id="KW-0812">Transmembrane</keyword>
<dbReference type="Proteomes" id="UP001497457">
    <property type="component" value="Chromosome 34rd"/>
</dbReference>
<dbReference type="AlphaFoldDB" id="A0ABC9DR56"/>
<evidence type="ECO:0000256" key="2">
    <source>
        <dbReference type="SAM" id="SignalP"/>
    </source>
</evidence>
<sequence>MVSLFEVTVLLLCIAVSGLHVLQPVLDYLRAISPRNPIVSATAGAVTVLALCIAYFAGIILVHLRIAPAAAPPALVSRVALRLFSAFSCVLLLLAIMALMPQL</sequence>
<feature type="signal peptide" evidence="2">
    <location>
        <begin position="1"/>
        <end position="18"/>
    </location>
</feature>
<proteinExistence type="predicted"/>
<protein>
    <submittedName>
        <fullName evidence="3">Uncharacterized protein</fullName>
    </submittedName>
</protein>